<comment type="similarity">
    <text evidence="1">Belongs to the FlgM family.</text>
</comment>
<gene>
    <name evidence="10" type="ORF">JCM19240_4023</name>
</gene>
<dbReference type="GO" id="GO:0045892">
    <property type="term" value="P:negative regulation of DNA-templated transcription"/>
    <property type="evidence" value="ECO:0007669"/>
    <property type="project" value="InterPro"/>
</dbReference>
<reference evidence="10 11" key="1">
    <citation type="submission" date="2014-09" db="EMBL/GenBank/DDBJ databases">
        <title>Vibrio maritimus JCM 19240. (C210) whole genome shotgun sequence.</title>
        <authorList>
            <person name="Sawabe T."/>
            <person name="Meirelles P."/>
            <person name="Nakanishi M."/>
            <person name="Sayaka M."/>
            <person name="Hattori M."/>
            <person name="Ohkuma M."/>
        </authorList>
    </citation>
    <scope>NUCLEOTIDE SEQUENCE [LARGE SCALE GENOMIC DNA]</scope>
    <source>
        <strain evidence="10 11">JCM 19240</strain>
    </source>
</reference>
<organism evidence="10 11">
    <name type="scientific">Vibrio maritimus</name>
    <dbReference type="NCBI Taxonomy" id="990268"/>
    <lineage>
        <taxon>Bacteria</taxon>
        <taxon>Pseudomonadati</taxon>
        <taxon>Pseudomonadota</taxon>
        <taxon>Gammaproteobacteria</taxon>
        <taxon>Vibrionales</taxon>
        <taxon>Vibrionaceae</taxon>
        <taxon>Vibrio</taxon>
    </lineage>
</organism>
<comment type="function">
    <text evidence="7">Responsible for the coupling of flagellin expression to flagellar assembly by preventing expression of the flagellin genes when a component of the middle class of proteins is defective. It negatively regulates flagellar genes by inhibiting the activity of FliA by directly binding to FliA.</text>
</comment>
<dbReference type="EMBL" id="BBMT01000005">
    <property type="protein sequence ID" value="GAL34473.1"/>
    <property type="molecule type" value="Genomic_DNA"/>
</dbReference>
<protein>
    <recommendedName>
        <fullName evidence="2">Negative regulator of flagellin synthesis</fullName>
    </recommendedName>
    <alternativeName>
        <fullName evidence="8">Anti-sigma-28 factor</fullName>
    </alternativeName>
</protein>
<keyword evidence="11" id="KW-1185">Reference proteome</keyword>
<dbReference type="AlphaFoldDB" id="A0A090T5K3"/>
<evidence type="ECO:0000256" key="2">
    <source>
        <dbReference type="ARBA" id="ARBA00017823"/>
    </source>
</evidence>
<dbReference type="GO" id="GO:0044781">
    <property type="term" value="P:bacterial-type flagellum organization"/>
    <property type="evidence" value="ECO:0007669"/>
    <property type="project" value="UniProtKB-KW"/>
</dbReference>
<dbReference type="Proteomes" id="UP000029224">
    <property type="component" value="Unassembled WGS sequence"/>
</dbReference>
<dbReference type="Pfam" id="PF04316">
    <property type="entry name" value="FlgM"/>
    <property type="match status" value="1"/>
</dbReference>
<evidence type="ECO:0000256" key="5">
    <source>
        <dbReference type="ARBA" id="ARBA00023015"/>
    </source>
</evidence>
<sequence length="95" mass="10674">MSNIKVDNIKYIVPNTQIDAVQQKKTEQDHKTRVKQVNLSQHEVALLESGKTLFEGMEDIDAAKVEQIKAQIASGELVFDMDELAKVIARLDHGK</sequence>
<evidence type="ECO:0000256" key="8">
    <source>
        <dbReference type="ARBA" id="ARBA00030117"/>
    </source>
</evidence>
<keyword evidence="3" id="KW-0678">Repressor</keyword>
<feature type="domain" description="Anti-sigma-28 factor FlgM C-terminal" evidence="9">
    <location>
        <begin position="36"/>
        <end position="88"/>
    </location>
</feature>
<evidence type="ECO:0000256" key="1">
    <source>
        <dbReference type="ARBA" id="ARBA00005322"/>
    </source>
</evidence>
<keyword evidence="4" id="KW-1005">Bacterial flagellum biogenesis</keyword>
<evidence type="ECO:0000256" key="6">
    <source>
        <dbReference type="ARBA" id="ARBA00023163"/>
    </source>
</evidence>
<name>A0A090T5K3_9VIBR</name>
<evidence type="ECO:0000256" key="3">
    <source>
        <dbReference type="ARBA" id="ARBA00022491"/>
    </source>
</evidence>
<keyword evidence="5" id="KW-0805">Transcription regulation</keyword>
<dbReference type="InterPro" id="IPR007412">
    <property type="entry name" value="FlgM"/>
</dbReference>
<comment type="caution">
    <text evidence="10">The sequence shown here is derived from an EMBL/GenBank/DDBJ whole genome shotgun (WGS) entry which is preliminary data.</text>
</comment>
<evidence type="ECO:0000313" key="11">
    <source>
        <dbReference type="Proteomes" id="UP000029224"/>
    </source>
</evidence>
<dbReference type="InterPro" id="IPR031316">
    <property type="entry name" value="FlgM_C"/>
</dbReference>
<proteinExistence type="inferred from homology"/>
<dbReference type="InterPro" id="IPR035890">
    <property type="entry name" value="Anti-sigma-28_factor_FlgM_sf"/>
</dbReference>
<accession>A0A090T5K3</accession>
<dbReference type="NCBIfam" id="TIGR03824">
    <property type="entry name" value="FlgM_jcvi"/>
    <property type="match status" value="1"/>
</dbReference>
<evidence type="ECO:0000256" key="4">
    <source>
        <dbReference type="ARBA" id="ARBA00022795"/>
    </source>
</evidence>
<evidence type="ECO:0000259" key="9">
    <source>
        <dbReference type="Pfam" id="PF04316"/>
    </source>
</evidence>
<dbReference type="OrthoDB" id="7064195at2"/>
<keyword evidence="6" id="KW-0804">Transcription</keyword>
<evidence type="ECO:0000256" key="7">
    <source>
        <dbReference type="ARBA" id="ARBA00024739"/>
    </source>
</evidence>
<dbReference type="SUPFAM" id="SSF101498">
    <property type="entry name" value="Anti-sigma factor FlgM"/>
    <property type="match status" value="1"/>
</dbReference>
<reference evidence="10 11" key="2">
    <citation type="submission" date="2014-09" db="EMBL/GenBank/DDBJ databases">
        <authorList>
            <consortium name="NBRP consortium"/>
            <person name="Sawabe T."/>
            <person name="Meirelles P."/>
            <person name="Nakanishi M."/>
            <person name="Sayaka M."/>
            <person name="Hattori M."/>
            <person name="Ohkuma M."/>
        </authorList>
    </citation>
    <scope>NUCLEOTIDE SEQUENCE [LARGE SCALE GENOMIC DNA]</scope>
    <source>
        <strain evidence="10 11">JCM 19240</strain>
    </source>
</reference>
<evidence type="ECO:0000313" key="10">
    <source>
        <dbReference type="EMBL" id="GAL34473.1"/>
    </source>
</evidence>